<dbReference type="EMBL" id="CP042326">
    <property type="protein sequence ID" value="QDZ41390.1"/>
    <property type="molecule type" value="Genomic_DNA"/>
</dbReference>
<dbReference type="Gene3D" id="1.10.3460.10">
    <property type="entry name" value="Chlorophyll a/b binding protein domain"/>
    <property type="match status" value="1"/>
</dbReference>
<accession>A0A5B8NTM3</accession>
<feature type="transmembrane region" description="Helical" evidence="1">
    <location>
        <begin position="24"/>
        <end position="47"/>
    </location>
</feature>
<evidence type="ECO:0000313" key="2">
    <source>
        <dbReference type="EMBL" id="QDZ41390.1"/>
    </source>
</evidence>
<dbReference type="SUPFAM" id="SSF103511">
    <property type="entry name" value="Chlorophyll a-b binding protein"/>
    <property type="match status" value="1"/>
</dbReference>
<dbReference type="AlphaFoldDB" id="A0A5B8NTM3"/>
<keyword evidence="3" id="KW-1185">Reference proteome</keyword>
<evidence type="ECO:0000256" key="1">
    <source>
        <dbReference type="SAM" id="Phobius"/>
    </source>
</evidence>
<sequence length="50" mass="5570">MMEENPNDFKFGFNVGAENWNGRLAMIGFIAALLTEILSGQGVLHFWGLL</sequence>
<evidence type="ECO:0000313" key="3">
    <source>
        <dbReference type="Proteomes" id="UP000318453"/>
    </source>
</evidence>
<dbReference type="KEGG" id="enn:FRE64_00425"/>
<protein>
    <submittedName>
        <fullName evidence="2">Chlorophyll A-B binding protein</fullName>
    </submittedName>
</protein>
<organism evidence="2 3">
    <name type="scientific">Euhalothece natronophila Z-M001</name>
    <dbReference type="NCBI Taxonomy" id="522448"/>
    <lineage>
        <taxon>Bacteria</taxon>
        <taxon>Bacillati</taxon>
        <taxon>Cyanobacteriota</taxon>
        <taxon>Cyanophyceae</taxon>
        <taxon>Oscillatoriophycideae</taxon>
        <taxon>Chroococcales</taxon>
        <taxon>Halothecacae</taxon>
        <taxon>Halothece cluster</taxon>
        <taxon>Euhalothece</taxon>
    </lineage>
</organism>
<reference evidence="2" key="1">
    <citation type="submission" date="2019-08" db="EMBL/GenBank/DDBJ databases">
        <title>Carotenoids and Carotenoid Binding Proteins in the Halophilic Cyanobacterium Euhalothece sp. ZM00.</title>
        <authorList>
            <person name="Cho S.M."/>
            <person name="Song J.Y."/>
            <person name="Park Y.-I."/>
        </authorList>
    </citation>
    <scope>NUCLEOTIDE SEQUENCE [LARGE SCALE GENOMIC DNA]</scope>
    <source>
        <strain evidence="2">Z-M001</strain>
    </source>
</reference>
<gene>
    <name evidence="2" type="ORF">FRE64_00425</name>
</gene>
<proteinExistence type="predicted"/>
<name>A0A5B8NTM3_9CHRO</name>
<keyword evidence="1" id="KW-1133">Transmembrane helix</keyword>
<keyword evidence="1" id="KW-0812">Transmembrane</keyword>
<dbReference type="OrthoDB" id="516137at2"/>
<keyword evidence="1" id="KW-0472">Membrane</keyword>
<dbReference type="Proteomes" id="UP000318453">
    <property type="component" value="Chromosome"/>
</dbReference>